<dbReference type="OrthoDB" id="3687641at2759"/>
<keyword evidence="5" id="KW-1185">Reference proteome</keyword>
<dbReference type="Pfam" id="PF11807">
    <property type="entry name" value="UstYa"/>
    <property type="match status" value="1"/>
</dbReference>
<reference evidence="4 5" key="1">
    <citation type="submission" date="2016-11" db="EMBL/GenBank/DDBJ databases">
        <title>Draft Genome Assembly of Colletotrichum chlorophyti a pathogen of herbaceous plants.</title>
        <authorList>
            <person name="Gan P."/>
            <person name="Narusaka M."/>
            <person name="Tsushima A."/>
            <person name="Narusaka Y."/>
            <person name="Takano Y."/>
            <person name="Shirasu K."/>
        </authorList>
    </citation>
    <scope>NUCLEOTIDE SEQUENCE [LARGE SCALE GENOMIC DNA]</scope>
    <source>
        <strain evidence="4 5">NTL11</strain>
    </source>
</reference>
<name>A0A1Q8RYW4_9PEZI</name>
<dbReference type="GO" id="GO:0043386">
    <property type="term" value="P:mycotoxin biosynthetic process"/>
    <property type="evidence" value="ECO:0007669"/>
    <property type="project" value="InterPro"/>
</dbReference>
<dbReference type="InterPro" id="IPR021765">
    <property type="entry name" value="UstYa-like"/>
</dbReference>
<evidence type="ECO:0008006" key="6">
    <source>
        <dbReference type="Google" id="ProtNLM"/>
    </source>
</evidence>
<comment type="caution">
    <text evidence="4">The sequence shown here is derived from an EMBL/GenBank/DDBJ whole genome shotgun (WGS) entry which is preliminary data.</text>
</comment>
<protein>
    <recommendedName>
        <fullName evidence="6">Tat pathway signal sequence</fullName>
    </recommendedName>
</protein>
<dbReference type="PANTHER" id="PTHR33365">
    <property type="entry name" value="YALI0B05434P"/>
    <property type="match status" value="1"/>
</dbReference>
<dbReference type="Proteomes" id="UP000186583">
    <property type="component" value="Unassembled WGS sequence"/>
</dbReference>
<dbReference type="STRING" id="708187.A0A1Q8RYW4"/>
<evidence type="ECO:0000313" key="4">
    <source>
        <dbReference type="EMBL" id="OLN92257.1"/>
    </source>
</evidence>
<feature type="compositionally biased region" description="Basic and acidic residues" evidence="2">
    <location>
        <begin position="1"/>
        <end position="13"/>
    </location>
</feature>
<dbReference type="AlphaFoldDB" id="A0A1Q8RYW4"/>
<organism evidence="4 5">
    <name type="scientific">Colletotrichum chlorophyti</name>
    <dbReference type="NCBI Taxonomy" id="708187"/>
    <lineage>
        <taxon>Eukaryota</taxon>
        <taxon>Fungi</taxon>
        <taxon>Dikarya</taxon>
        <taxon>Ascomycota</taxon>
        <taxon>Pezizomycotina</taxon>
        <taxon>Sordariomycetes</taxon>
        <taxon>Hypocreomycetidae</taxon>
        <taxon>Glomerellales</taxon>
        <taxon>Glomerellaceae</taxon>
        <taxon>Colletotrichum</taxon>
    </lineage>
</organism>
<dbReference type="PANTHER" id="PTHR33365:SF14">
    <property type="entry name" value="TAT PATHWAY SIGNAL SEQUENCE"/>
    <property type="match status" value="1"/>
</dbReference>
<gene>
    <name evidence="4" type="ORF">CCHL11_01310</name>
</gene>
<feature type="transmembrane region" description="Helical" evidence="3">
    <location>
        <begin position="61"/>
        <end position="85"/>
    </location>
</feature>
<comment type="similarity">
    <text evidence="1">Belongs to the ustYa family.</text>
</comment>
<evidence type="ECO:0000256" key="2">
    <source>
        <dbReference type="SAM" id="MobiDB-lite"/>
    </source>
</evidence>
<accession>A0A1Q8RYW4</accession>
<evidence type="ECO:0000313" key="5">
    <source>
        <dbReference type="Proteomes" id="UP000186583"/>
    </source>
</evidence>
<dbReference type="EMBL" id="MPGH01000060">
    <property type="protein sequence ID" value="OLN92257.1"/>
    <property type="molecule type" value="Genomic_DNA"/>
</dbReference>
<evidence type="ECO:0000256" key="3">
    <source>
        <dbReference type="SAM" id="Phobius"/>
    </source>
</evidence>
<feature type="region of interest" description="Disordered" evidence="2">
    <location>
        <begin position="1"/>
        <end position="55"/>
    </location>
</feature>
<evidence type="ECO:0000256" key="1">
    <source>
        <dbReference type="ARBA" id="ARBA00035112"/>
    </source>
</evidence>
<keyword evidence="3" id="KW-1133">Transmembrane helix</keyword>
<proteinExistence type="inferred from homology"/>
<keyword evidence="3" id="KW-0812">Transmembrane</keyword>
<sequence length="324" mass="36704">MSKTVRFERKAKDLGTWSGNDSEEELQESRSSQESDGLLLEKGSGPRPSSHKAEFDDTKPAVGIAIFMASLLLFATGIASLVFSWQHARGINAQLKELSMHSPLLNKVEIPLVERMSTAQYGMGGNGIWRKEPGPEVDEAWERVAAEYVFPVTKADIIAMRKDPSVAVEMPEKYDEDGEKTYMAKLGVFHNIHCLDYVRKAVYSDYYYPNGTDDNPLHMHHVAHCIMVLFEHLTCFGDPSVYLFRWQDELDRPVGDTNVWRKCWDFETVLDDLTERSITDMAEDDLTKPAGAKSVPAADDIMEILKEYRKTHPGWGKDKIRVPT</sequence>
<keyword evidence="3" id="KW-0472">Membrane</keyword>